<dbReference type="EMBL" id="BMIC01000001">
    <property type="protein sequence ID" value="GFZ78005.1"/>
    <property type="molecule type" value="Genomic_DNA"/>
</dbReference>
<feature type="transmembrane region" description="Helical" evidence="5">
    <location>
        <begin position="85"/>
        <end position="103"/>
    </location>
</feature>
<feature type="transmembrane region" description="Helical" evidence="5">
    <location>
        <begin position="53"/>
        <end position="73"/>
    </location>
</feature>
<keyword evidence="4 5" id="KW-0472">Membrane</keyword>
<name>A0A8J2TKX6_9FLAO</name>
<feature type="transmembrane region" description="Helical" evidence="5">
    <location>
        <begin position="412"/>
        <end position="432"/>
    </location>
</feature>
<evidence type="ECO:0000256" key="5">
    <source>
        <dbReference type="SAM" id="Phobius"/>
    </source>
</evidence>
<reference evidence="7 8" key="1">
    <citation type="journal article" date="2014" name="Int. J. Syst. Evol. Microbiol.">
        <title>Complete genome sequence of Corynebacterium casei LMG S-19264T (=DSM 44701T), isolated from a smear-ripened cheese.</title>
        <authorList>
            <consortium name="US DOE Joint Genome Institute (JGI-PGF)"/>
            <person name="Walter F."/>
            <person name="Albersmeier A."/>
            <person name="Kalinowski J."/>
            <person name="Ruckert C."/>
        </authorList>
    </citation>
    <scope>NUCLEOTIDE SEQUENCE [LARGE SCALE GENOMIC DNA]</scope>
    <source>
        <strain evidence="7 8">CGMCC 1.15295</strain>
    </source>
</reference>
<evidence type="ECO:0000259" key="6">
    <source>
        <dbReference type="Pfam" id="PF04932"/>
    </source>
</evidence>
<feature type="transmembrane region" description="Helical" evidence="5">
    <location>
        <begin position="141"/>
        <end position="169"/>
    </location>
</feature>
<feature type="transmembrane region" description="Helical" evidence="5">
    <location>
        <begin position="363"/>
        <end position="381"/>
    </location>
</feature>
<evidence type="ECO:0000256" key="3">
    <source>
        <dbReference type="ARBA" id="ARBA00022989"/>
    </source>
</evidence>
<organism evidence="7 8">
    <name type="scientific">Aquaticitalea lipolytica</name>
    <dbReference type="NCBI Taxonomy" id="1247562"/>
    <lineage>
        <taxon>Bacteria</taxon>
        <taxon>Pseudomonadati</taxon>
        <taxon>Bacteroidota</taxon>
        <taxon>Flavobacteriia</taxon>
        <taxon>Flavobacteriales</taxon>
        <taxon>Flavobacteriaceae</taxon>
        <taxon>Aquaticitalea</taxon>
    </lineage>
</organism>
<evidence type="ECO:0000256" key="1">
    <source>
        <dbReference type="ARBA" id="ARBA00004141"/>
    </source>
</evidence>
<dbReference type="PANTHER" id="PTHR37422:SF21">
    <property type="entry name" value="EXOQ-LIKE PROTEIN"/>
    <property type="match status" value="1"/>
</dbReference>
<feature type="transmembrane region" description="Helical" evidence="5">
    <location>
        <begin position="189"/>
        <end position="208"/>
    </location>
</feature>
<proteinExistence type="predicted"/>
<dbReference type="Pfam" id="PF04932">
    <property type="entry name" value="Wzy_C"/>
    <property type="match status" value="1"/>
</dbReference>
<keyword evidence="2 5" id="KW-0812">Transmembrane</keyword>
<dbReference type="Proteomes" id="UP000598120">
    <property type="component" value="Unassembled WGS sequence"/>
</dbReference>
<comment type="caution">
    <text evidence="7">The sequence shown here is derived from an EMBL/GenBank/DDBJ whole genome shotgun (WGS) entry which is preliminary data.</text>
</comment>
<feature type="transmembrane region" description="Helical" evidence="5">
    <location>
        <begin position="257"/>
        <end position="276"/>
    </location>
</feature>
<evidence type="ECO:0000256" key="4">
    <source>
        <dbReference type="ARBA" id="ARBA00023136"/>
    </source>
</evidence>
<gene>
    <name evidence="7" type="ORF">GCM10011531_04360</name>
</gene>
<feature type="transmembrane region" description="Helical" evidence="5">
    <location>
        <begin position="115"/>
        <end position="134"/>
    </location>
</feature>
<feature type="transmembrane region" description="Helical" evidence="5">
    <location>
        <begin position="220"/>
        <end position="251"/>
    </location>
</feature>
<keyword evidence="3 5" id="KW-1133">Transmembrane helix</keyword>
<dbReference type="GO" id="GO:0016020">
    <property type="term" value="C:membrane"/>
    <property type="evidence" value="ECO:0007669"/>
    <property type="project" value="UniProtKB-SubCell"/>
</dbReference>
<evidence type="ECO:0000313" key="8">
    <source>
        <dbReference type="Proteomes" id="UP000598120"/>
    </source>
</evidence>
<dbReference type="PANTHER" id="PTHR37422">
    <property type="entry name" value="TEICHURONIC ACID BIOSYNTHESIS PROTEIN TUAE"/>
    <property type="match status" value="1"/>
</dbReference>
<dbReference type="AlphaFoldDB" id="A0A8J2TKX6"/>
<sequence>MDKQELLNKRLNLIIGPLYVKVTMYLMVVSFFYNLPVTNYSLKGSNEIRLYDVLGIIICYLYIKNFGVLNYYIKQKLNFKFLNHFLIWSAITLIFTGLFSIFLNRPMWLLQSILYYYHFFVFFLYAVLVSVFVMKYKNFKAIVYILLILIIGESLLVIAQNSGIVPFLWNDRYKMSYLGFLSGTLGPNKIVLGMTMFISFAVSLGIYLQKQLKINKILLLSAITLSGTVLVITGSRTSYLALIVFAAYFLIANTRKFISVSVVFLIIVMTAISLNLEVVEMAQKVFDDRITNKISDPTVLSENSVDVDQLYEDLGSGRKELAASYTKYLIERPYIIPLGIGFNNRLLIGFSAHNIYLSLINEVGLLGLILYLRWLASYFLLNLNRTKYLKMALHGLVLAMLVTLYFGEHLYVYRPLFGLLGFFLLATVLLTAPRFYYKK</sequence>
<evidence type="ECO:0000313" key="7">
    <source>
        <dbReference type="EMBL" id="GFZ78005.1"/>
    </source>
</evidence>
<dbReference type="InterPro" id="IPR007016">
    <property type="entry name" value="O-antigen_ligase-rel_domated"/>
</dbReference>
<accession>A0A8J2TKX6</accession>
<dbReference type="InterPro" id="IPR051533">
    <property type="entry name" value="WaaL-like"/>
</dbReference>
<comment type="subcellular location">
    <subcellularLocation>
        <location evidence="1">Membrane</location>
        <topology evidence="1">Multi-pass membrane protein</topology>
    </subcellularLocation>
</comment>
<keyword evidence="8" id="KW-1185">Reference proteome</keyword>
<feature type="transmembrane region" description="Helical" evidence="5">
    <location>
        <begin position="12"/>
        <end position="33"/>
    </location>
</feature>
<protein>
    <recommendedName>
        <fullName evidence="6">O-antigen ligase-related domain-containing protein</fullName>
    </recommendedName>
</protein>
<feature type="domain" description="O-antigen ligase-related" evidence="6">
    <location>
        <begin position="224"/>
        <end position="372"/>
    </location>
</feature>
<evidence type="ECO:0000256" key="2">
    <source>
        <dbReference type="ARBA" id="ARBA00022692"/>
    </source>
</evidence>
<feature type="transmembrane region" description="Helical" evidence="5">
    <location>
        <begin position="388"/>
        <end position="406"/>
    </location>
</feature>